<keyword evidence="3" id="KW-1185">Reference proteome</keyword>
<sequence length="306" mass="33104">MPSLEIARAANASFTTCANPVAVFVGGTAGIGKGMALAFAQAARGNARLVIVGRNKAAAEKLIASLPPPANTQSTFVYCDVSLMRNVHAAARDILALPGVDRINYLAITTGFFTLRGRDETEEGVDRKLAAHYYSRWAFVNDLMPALKKAVERKEEVQVMSVLGAGYGGPVDDTDLGLKKTFSLSNAALQGASYNDCMMQDFAARHPGIAFIHSYPGAVRSSIIKKSNSYLVKAAAYAFWPLLRLTTVSEEECGAYMTHALLHAQPGFARVNNHGDDIGLTKYFGTEEQRKKLWAHTVEVTKSQVQ</sequence>
<dbReference type="InterPro" id="IPR002347">
    <property type="entry name" value="SDR_fam"/>
</dbReference>
<keyword evidence="1" id="KW-0560">Oxidoreductase</keyword>
<evidence type="ECO:0008006" key="4">
    <source>
        <dbReference type="Google" id="ProtNLM"/>
    </source>
</evidence>
<evidence type="ECO:0000256" key="1">
    <source>
        <dbReference type="ARBA" id="ARBA00023002"/>
    </source>
</evidence>
<dbReference type="SUPFAM" id="SSF51735">
    <property type="entry name" value="NAD(P)-binding Rossmann-fold domains"/>
    <property type="match status" value="1"/>
</dbReference>
<evidence type="ECO:0000313" key="3">
    <source>
        <dbReference type="Proteomes" id="UP000320762"/>
    </source>
</evidence>
<organism evidence="2 3">
    <name type="scientific">Schizophyllum amplum</name>
    <dbReference type="NCBI Taxonomy" id="97359"/>
    <lineage>
        <taxon>Eukaryota</taxon>
        <taxon>Fungi</taxon>
        <taxon>Dikarya</taxon>
        <taxon>Basidiomycota</taxon>
        <taxon>Agaricomycotina</taxon>
        <taxon>Agaricomycetes</taxon>
        <taxon>Agaricomycetidae</taxon>
        <taxon>Agaricales</taxon>
        <taxon>Schizophyllaceae</taxon>
        <taxon>Schizophyllum</taxon>
    </lineage>
</organism>
<protein>
    <recommendedName>
        <fullName evidence="4">NAD(P)-binding protein</fullName>
    </recommendedName>
</protein>
<dbReference type="GO" id="GO:0016491">
    <property type="term" value="F:oxidoreductase activity"/>
    <property type="evidence" value="ECO:0007669"/>
    <property type="project" value="UniProtKB-KW"/>
</dbReference>
<reference evidence="2 3" key="1">
    <citation type="journal article" date="2019" name="New Phytol.">
        <title>Comparative genomics reveals unique wood-decay strategies and fruiting body development in the Schizophyllaceae.</title>
        <authorList>
            <person name="Almasi E."/>
            <person name="Sahu N."/>
            <person name="Krizsan K."/>
            <person name="Balint B."/>
            <person name="Kovacs G.M."/>
            <person name="Kiss B."/>
            <person name="Cseklye J."/>
            <person name="Drula E."/>
            <person name="Henrissat B."/>
            <person name="Nagy I."/>
            <person name="Chovatia M."/>
            <person name="Adam C."/>
            <person name="LaButti K."/>
            <person name="Lipzen A."/>
            <person name="Riley R."/>
            <person name="Grigoriev I.V."/>
            <person name="Nagy L.G."/>
        </authorList>
    </citation>
    <scope>NUCLEOTIDE SEQUENCE [LARGE SCALE GENOMIC DNA]</scope>
    <source>
        <strain evidence="2 3">NL-1724</strain>
    </source>
</reference>
<accession>A0A550D0Q5</accession>
<name>A0A550D0Q5_9AGAR</name>
<dbReference type="InterPro" id="IPR052228">
    <property type="entry name" value="Sec_Metab_Biosynth_Oxidored"/>
</dbReference>
<dbReference type="Gene3D" id="3.40.50.720">
    <property type="entry name" value="NAD(P)-binding Rossmann-like Domain"/>
    <property type="match status" value="1"/>
</dbReference>
<gene>
    <name evidence="2" type="ORF">BD626DRAFT_449242</name>
</gene>
<proteinExistence type="predicted"/>
<dbReference type="EMBL" id="VDMD01000001">
    <property type="protein sequence ID" value="TRM70626.1"/>
    <property type="molecule type" value="Genomic_DNA"/>
</dbReference>
<dbReference type="PANTHER" id="PTHR47534">
    <property type="entry name" value="YALI0E05731P"/>
    <property type="match status" value="1"/>
</dbReference>
<dbReference type="InterPro" id="IPR036291">
    <property type="entry name" value="NAD(P)-bd_dom_sf"/>
</dbReference>
<dbReference type="Proteomes" id="UP000320762">
    <property type="component" value="Unassembled WGS sequence"/>
</dbReference>
<dbReference type="OrthoDB" id="2898509at2759"/>
<comment type="caution">
    <text evidence="2">The sequence shown here is derived from an EMBL/GenBank/DDBJ whole genome shotgun (WGS) entry which is preliminary data.</text>
</comment>
<dbReference type="PANTHER" id="PTHR47534:SF3">
    <property type="entry name" value="ALCOHOL DEHYDROGENASE-LIKE C-TERMINAL DOMAIN-CONTAINING PROTEIN"/>
    <property type="match status" value="1"/>
</dbReference>
<evidence type="ECO:0000313" key="2">
    <source>
        <dbReference type="EMBL" id="TRM70626.1"/>
    </source>
</evidence>
<dbReference type="Pfam" id="PF00106">
    <property type="entry name" value="adh_short"/>
    <property type="match status" value="1"/>
</dbReference>
<dbReference type="AlphaFoldDB" id="A0A550D0Q5"/>
<dbReference type="STRING" id="97359.A0A550D0Q5"/>